<organism evidence="1 2">
    <name type="scientific">Nonomuraea diastatica</name>
    <dbReference type="NCBI Taxonomy" id="1848329"/>
    <lineage>
        <taxon>Bacteria</taxon>
        <taxon>Bacillati</taxon>
        <taxon>Actinomycetota</taxon>
        <taxon>Actinomycetes</taxon>
        <taxon>Streptosporangiales</taxon>
        <taxon>Streptosporangiaceae</taxon>
        <taxon>Nonomuraea</taxon>
    </lineage>
</organism>
<protein>
    <submittedName>
        <fullName evidence="1">Uncharacterized protein</fullName>
    </submittedName>
</protein>
<gene>
    <name evidence="1" type="ORF">E1294_23525</name>
</gene>
<dbReference type="Gene3D" id="2.40.128.290">
    <property type="entry name" value="Uncharacterised protein Atu4866, PF11512"/>
    <property type="match status" value="1"/>
</dbReference>
<proteinExistence type="predicted"/>
<evidence type="ECO:0000313" key="1">
    <source>
        <dbReference type="EMBL" id="TDD18724.1"/>
    </source>
</evidence>
<sequence>MSDAPTVVLSASKTGRRWWIPLVAALAAGLAIFSVRPHPTGAPAAGTASRGAQPMAGNDVSDALVVIDATIHVTPSRTVSGDLRAEDGRITYVGPRGRESRPARARVIEAHGAFVVPLLVDTALRARPEDRRDASDLAPGNAATFAVTRERVSESRIRQMLVLQPHDLLAAVVSGHVEAWQGEPTRPAGTPAAGLRRWRGVWVDDSRELAQHLLLDGRYTETRHGRTDAYTGRYWVHEDRITYLDDSGFWAFGELVDGVLHHAGFVMHKRPAPGWPGRS</sequence>
<dbReference type="Pfam" id="PF11512">
    <property type="entry name" value="Atu4866"/>
    <property type="match status" value="1"/>
</dbReference>
<reference evidence="1 2" key="1">
    <citation type="submission" date="2019-03" db="EMBL/GenBank/DDBJ databases">
        <title>Draft genome sequences of novel Actinobacteria.</title>
        <authorList>
            <person name="Sahin N."/>
            <person name="Ay H."/>
            <person name="Saygin H."/>
        </authorList>
    </citation>
    <scope>NUCLEOTIDE SEQUENCE [LARGE SCALE GENOMIC DNA]</scope>
    <source>
        <strain evidence="1 2">KC712</strain>
    </source>
</reference>
<dbReference type="InterPro" id="IPR011059">
    <property type="entry name" value="Metal-dep_hydrolase_composite"/>
</dbReference>
<dbReference type="AlphaFoldDB" id="A0A4R4WNU7"/>
<dbReference type="GO" id="GO:0016810">
    <property type="term" value="F:hydrolase activity, acting on carbon-nitrogen (but not peptide) bonds"/>
    <property type="evidence" value="ECO:0007669"/>
    <property type="project" value="InterPro"/>
</dbReference>
<dbReference type="RefSeq" id="WP_132511550.1">
    <property type="nucleotide sequence ID" value="NZ_SMKP01000067.1"/>
</dbReference>
<dbReference type="EMBL" id="SMKP01000067">
    <property type="protein sequence ID" value="TDD18724.1"/>
    <property type="molecule type" value="Genomic_DNA"/>
</dbReference>
<accession>A0A4R4WNU7</accession>
<dbReference type="Gene3D" id="2.30.40.10">
    <property type="entry name" value="Urease, subunit C, domain 1"/>
    <property type="match status" value="1"/>
</dbReference>
<comment type="caution">
    <text evidence="1">The sequence shown here is derived from an EMBL/GenBank/DDBJ whole genome shotgun (WGS) entry which is preliminary data.</text>
</comment>
<name>A0A4R4WNU7_9ACTN</name>
<evidence type="ECO:0000313" key="2">
    <source>
        <dbReference type="Proteomes" id="UP000294543"/>
    </source>
</evidence>
<dbReference type="InterPro" id="IPR038646">
    <property type="entry name" value="Atu4866-like_sf"/>
</dbReference>
<dbReference type="InterPro" id="IPR020955">
    <property type="entry name" value="Uncharacterised_Atu4866"/>
</dbReference>
<keyword evidence="2" id="KW-1185">Reference proteome</keyword>
<dbReference type="SUPFAM" id="SSF51338">
    <property type="entry name" value="Composite domain of metallo-dependent hydrolases"/>
    <property type="match status" value="1"/>
</dbReference>
<dbReference type="Proteomes" id="UP000294543">
    <property type="component" value="Unassembled WGS sequence"/>
</dbReference>
<dbReference type="OrthoDB" id="9810893at2"/>